<organism evidence="2 3">
    <name type="scientific">Aureobasidium pullulans</name>
    <name type="common">Black yeast</name>
    <name type="synonym">Pullularia pullulans</name>
    <dbReference type="NCBI Taxonomy" id="5580"/>
    <lineage>
        <taxon>Eukaryota</taxon>
        <taxon>Fungi</taxon>
        <taxon>Dikarya</taxon>
        <taxon>Ascomycota</taxon>
        <taxon>Pezizomycotina</taxon>
        <taxon>Dothideomycetes</taxon>
        <taxon>Dothideomycetidae</taxon>
        <taxon>Dothideales</taxon>
        <taxon>Saccotheciaceae</taxon>
        <taxon>Aureobasidium</taxon>
    </lineage>
</organism>
<dbReference type="Proteomes" id="UP000304928">
    <property type="component" value="Unassembled WGS sequence"/>
</dbReference>
<gene>
    <name evidence="2" type="ORF">D6D15_02639</name>
</gene>
<evidence type="ECO:0000313" key="2">
    <source>
        <dbReference type="EMBL" id="THW93120.1"/>
    </source>
</evidence>
<proteinExistence type="predicted"/>
<name>A0A4S9BID9_AURPU</name>
<feature type="chain" id="PRO_5020556827" evidence="1">
    <location>
        <begin position="21"/>
        <end position="250"/>
    </location>
</feature>
<dbReference type="AlphaFoldDB" id="A0A4S9BID9"/>
<protein>
    <submittedName>
        <fullName evidence="2">Uncharacterized protein</fullName>
    </submittedName>
</protein>
<reference evidence="2 3" key="1">
    <citation type="submission" date="2018-10" db="EMBL/GenBank/DDBJ databases">
        <title>Fifty Aureobasidium pullulans genomes reveal a recombining polyextremotolerant generalist.</title>
        <authorList>
            <person name="Gostincar C."/>
            <person name="Turk M."/>
            <person name="Zajc J."/>
            <person name="Gunde-Cimerman N."/>
        </authorList>
    </citation>
    <scope>NUCLEOTIDE SEQUENCE [LARGE SCALE GENOMIC DNA]</scope>
    <source>
        <strain evidence="2 3">EXF-10507</strain>
    </source>
</reference>
<evidence type="ECO:0000256" key="1">
    <source>
        <dbReference type="SAM" id="SignalP"/>
    </source>
</evidence>
<feature type="signal peptide" evidence="1">
    <location>
        <begin position="1"/>
        <end position="20"/>
    </location>
</feature>
<dbReference type="EMBL" id="QZAR01000028">
    <property type="protein sequence ID" value="THW93120.1"/>
    <property type="molecule type" value="Genomic_DNA"/>
</dbReference>
<keyword evidence="1" id="KW-0732">Signal</keyword>
<accession>A0A4S9BID9</accession>
<sequence length="250" mass="26991">MKTVAIIAAAAATLSTMAEAQAFTLKLATSGSWNNLPLVAWNGMFIAALPGNSTTATCPPWDTNCPGADTTILSGPTLEGAPTQLWMGVLQEHGQRVYTHEPPKGLFEYQDYGDLISYTAAGTTEDANKPKVDNYGDLWNILEYDFDYSYGANQGDHVLAHGPDNSTFFGLCSAQHPWGGQLLILSTVSKYCGPVNVRVEETNVAAPQFYNCDGCEFRGSCDSYPSCDYLFAAGTRSSGISEWINGGRRR</sequence>
<comment type="caution">
    <text evidence="2">The sequence shown here is derived from an EMBL/GenBank/DDBJ whole genome shotgun (WGS) entry which is preliminary data.</text>
</comment>
<evidence type="ECO:0000313" key="3">
    <source>
        <dbReference type="Proteomes" id="UP000304928"/>
    </source>
</evidence>